<gene>
    <name evidence="3" type="ORF">OWO01_00685</name>
</gene>
<evidence type="ECO:0000313" key="4">
    <source>
        <dbReference type="Proteomes" id="UP001084197"/>
    </source>
</evidence>
<dbReference type="AlphaFoldDB" id="A0A9J6R7X5"/>
<evidence type="ECO:0000256" key="1">
    <source>
        <dbReference type="ARBA" id="ARBA00023157"/>
    </source>
</evidence>
<dbReference type="PROSITE" id="PS51352">
    <property type="entry name" value="THIOREDOXIN_2"/>
    <property type="match status" value="1"/>
</dbReference>
<sequence>MKKNILLAIICVLFAWAIYDFYANEKQQLSVSEDISPKQNQANVEQNELAVGLQVGDIAPDFQLTTIDGESVVLSEYRGQRVMLNFWATWCPPCRAEMPDMERFYQEHDVTILAVNLTQTEESIEDIRQFVEDYNLTFMIPLDEENPSVSSTYEIRPIPTTFMIDSKGVIQQKSYGALNYEQMVHALNQMN</sequence>
<dbReference type="InterPro" id="IPR013766">
    <property type="entry name" value="Thioredoxin_domain"/>
</dbReference>
<dbReference type="InterPro" id="IPR017937">
    <property type="entry name" value="Thioredoxin_CS"/>
</dbReference>
<name>A0A9J6R7X5_9BACI</name>
<comment type="caution">
    <text evidence="3">The sequence shown here is derived from an EMBL/GenBank/DDBJ whole genome shotgun (WGS) entry which is preliminary data.</text>
</comment>
<dbReference type="GO" id="GO:0016209">
    <property type="term" value="F:antioxidant activity"/>
    <property type="evidence" value="ECO:0007669"/>
    <property type="project" value="InterPro"/>
</dbReference>
<dbReference type="InterPro" id="IPR000866">
    <property type="entry name" value="AhpC/TSA"/>
</dbReference>
<dbReference type="InterPro" id="IPR050553">
    <property type="entry name" value="Thioredoxin_ResA/DsbE_sf"/>
</dbReference>
<evidence type="ECO:0000259" key="2">
    <source>
        <dbReference type="PROSITE" id="PS51352"/>
    </source>
</evidence>
<dbReference type="EMBL" id="JAPRAT010000001">
    <property type="protein sequence ID" value="MCZ0701725.1"/>
    <property type="molecule type" value="Genomic_DNA"/>
</dbReference>
<keyword evidence="4" id="KW-1185">Reference proteome</keyword>
<accession>A0A9J6R7X5</accession>
<feature type="domain" description="Thioredoxin" evidence="2">
    <location>
        <begin position="53"/>
        <end position="191"/>
    </location>
</feature>
<dbReference type="Proteomes" id="UP001084197">
    <property type="component" value="Unassembled WGS sequence"/>
</dbReference>
<keyword evidence="1" id="KW-1015">Disulfide bond</keyword>
<dbReference type="PROSITE" id="PS00194">
    <property type="entry name" value="THIOREDOXIN_1"/>
    <property type="match status" value="1"/>
</dbReference>
<protein>
    <submittedName>
        <fullName evidence="3">Redoxin domain-containing protein</fullName>
    </submittedName>
</protein>
<dbReference type="Gene3D" id="3.40.30.10">
    <property type="entry name" value="Glutaredoxin"/>
    <property type="match status" value="1"/>
</dbReference>
<evidence type="ECO:0000313" key="3">
    <source>
        <dbReference type="EMBL" id="MCZ0701725.1"/>
    </source>
</evidence>
<dbReference type="InterPro" id="IPR036249">
    <property type="entry name" value="Thioredoxin-like_sf"/>
</dbReference>
<dbReference type="RefSeq" id="WP_268778488.1">
    <property type="nucleotide sequence ID" value="NZ_JAPRAT010000001.1"/>
</dbReference>
<organism evidence="3 4">
    <name type="scientific">Natronobacillus azotifigens</name>
    <dbReference type="NCBI Taxonomy" id="472978"/>
    <lineage>
        <taxon>Bacteria</taxon>
        <taxon>Bacillati</taxon>
        <taxon>Bacillota</taxon>
        <taxon>Bacilli</taxon>
        <taxon>Bacillales</taxon>
        <taxon>Bacillaceae</taxon>
        <taxon>Natronobacillus</taxon>
    </lineage>
</organism>
<dbReference type="CDD" id="cd02966">
    <property type="entry name" value="TlpA_like_family"/>
    <property type="match status" value="1"/>
</dbReference>
<dbReference type="PANTHER" id="PTHR42852">
    <property type="entry name" value="THIOL:DISULFIDE INTERCHANGE PROTEIN DSBE"/>
    <property type="match status" value="1"/>
</dbReference>
<reference evidence="3" key="1">
    <citation type="submission" date="2022-11" db="EMBL/GenBank/DDBJ databases">
        <title>WGS of Natronobacillus azotifigens 24KS-1, an anaerobic diazotrophic haloalkaliphile from soda-rich habitats.</title>
        <authorList>
            <person name="Sorokin D.Y."/>
            <person name="Merkel A.Y."/>
        </authorList>
    </citation>
    <scope>NUCLEOTIDE SEQUENCE</scope>
    <source>
        <strain evidence="3">24KS-1</strain>
    </source>
</reference>
<dbReference type="GO" id="GO:0016491">
    <property type="term" value="F:oxidoreductase activity"/>
    <property type="evidence" value="ECO:0007669"/>
    <property type="project" value="InterPro"/>
</dbReference>
<proteinExistence type="predicted"/>
<dbReference type="SUPFAM" id="SSF52833">
    <property type="entry name" value="Thioredoxin-like"/>
    <property type="match status" value="1"/>
</dbReference>
<dbReference type="PANTHER" id="PTHR42852:SF1">
    <property type="entry name" value="THIOREDOXIN-LIKE PROTEIN YNEN"/>
    <property type="match status" value="1"/>
</dbReference>
<dbReference type="Pfam" id="PF00578">
    <property type="entry name" value="AhpC-TSA"/>
    <property type="match status" value="1"/>
</dbReference>